<proteinExistence type="predicted"/>
<feature type="region of interest" description="Disordered" evidence="1">
    <location>
        <begin position="54"/>
        <end position="75"/>
    </location>
</feature>
<dbReference type="AlphaFoldDB" id="A0AAD6IYP4"/>
<evidence type="ECO:0000256" key="1">
    <source>
        <dbReference type="SAM" id="MobiDB-lite"/>
    </source>
</evidence>
<name>A0AAD6IYP4_DREDA</name>
<reference evidence="2" key="1">
    <citation type="submission" date="2023-01" db="EMBL/GenBank/DDBJ databases">
        <title>The chitinases involved in constricting ring structure development in the nematode-trapping fungus Drechslerella dactyloides.</title>
        <authorList>
            <person name="Wang R."/>
            <person name="Zhang L."/>
            <person name="Tang P."/>
            <person name="Li S."/>
            <person name="Liang L."/>
        </authorList>
    </citation>
    <scope>NUCLEOTIDE SEQUENCE</scope>
    <source>
        <strain evidence="2">YMF1.00031</strain>
    </source>
</reference>
<sequence>MGLKAASSGRSGWQTDRLAGRTGRMGGFGVFRGGDGESKGLEVVMMMEIMKMEMDGGGGRKGRERKGRVKNGAMSQKKLEKIIRRACCSSKLSAGSVCGKHSKYYKVWVGWDDGLLFLAFGSGTTVCLGRGLEPEETVESGER</sequence>
<gene>
    <name evidence="2" type="ORF">Dda_4976</name>
</gene>
<evidence type="ECO:0000313" key="2">
    <source>
        <dbReference type="EMBL" id="KAJ6260747.1"/>
    </source>
</evidence>
<dbReference type="PROSITE" id="PS00086">
    <property type="entry name" value="CYTOCHROME_P450"/>
    <property type="match status" value="1"/>
</dbReference>
<dbReference type="Proteomes" id="UP001221413">
    <property type="component" value="Unassembled WGS sequence"/>
</dbReference>
<dbReference type="InterPro" id="IPR017972">
    <property type="entry name" value="Cyt_P450_CS"/>
</dbReference>
<evidence type="ECO:0000313" key="3">
    <source>
        <dbReference type="Proteomes" id="UP001221413"/>
    </source>
</evidence>
<dbReference type="GO" id="GO:0005506">
    <property type="term" value="F:iron ion binding"/>
    <property type="evidence" value="ECO:0007669"/>
    <property type="project" value="InterPro"/>
</dbReference>
<feature type="compositionally biased region" description="Basic residues" evidence="1">
    <location>
        <begin position="60"/>
        <end position="69"/>
    </location>
</feature>
<accession>A0AAD6IYP4</accession>
<comment type="caution">
    <text evidence="2">The sequence shown here is derived from an EMBL/GenBank/DDBJ whole genome shotgun (WGS) entry which is preliminary data.</text>
</comment>
<organism evidence="2 3">
    <name type="scientific">Drechslerella dactyloides</name>
    <name type="common">Nematode-trapping fungus</name>
    <name type="synonym">Arthrobotrys dactyloides</name>
    <dbReference type="NCBI Taxonomy" id="74499"/>
    <lineage>
        <taxon>Eukaryota</taxon>
        <taxon>Fungi</taxon>
        <taxon>Dikarya</taxon>
        <taxon>Ascomycota</taxon>
        <taxon>Pezizomycotina</taxon>
        <taxon>Orbiliomycetes</taxon>
        <taxon>Orbiliales</taxon>
        <taxon>Orbiliaceae</taxon>
        <taxon>Drechslerella</taxon>
    </lineage>
</organism>
<protein>
    <submittedName>
        <fullName evidence="2">Uncharacterized protein</fullName>
    </submittedName>
</protein>
<keyword evidence="3" id="KW-1185">Reference proteome</keyword>
<dbReference type="EMBL" id="JAQGDS010000005">
    <property type="protein sequence ID" value="KAJ6260747.1"/>
    <property type="molecule type" value="Genomic_DNA"/>
</dbReference>
<feature type="region of interest" description="Disordered" evidence="1">
    <location>
        <begin position="1"/>
        <end position="20"/>
    </location>
</feature>
<dbReference type="GO" id="GO:0016705">
    <property type="term" value="F:oxidoreductase activity, acting on paired donors, with incorporation or reduction of molecular oxygen"/>
    <property type="evidence" value="ECO:0007669"/>
    <property type="project" value="InterPro"/>
</dbReference>